<feature type="repeat" description="ANK" evidence="3">
    <location>
        <begin position="187"/>
        <end position="219"/>
    </location>
</feature>
<dbReference type="InterPro" id="IPR002110">
    <property type="entry name" value="Ankyrin_rpt"/>
</dbReference>
<protein>
    <submittedName>
        <fullName evidence="5">Uncharacterized protein</fullName>
    </submittedName>
</protein>
<reference evidence="5 6" key="1">
    <citation type="submission" date="2015-09" db="EMBL/GenBank/DDBJ databases">
        <title>Host preference determinants of Valsa canker pathogens revealed by comparative genomics.</title>
        <authorList>
            <person name="Yin Z."/>
            <person name="Huang L."/>
        </authorList>
    </citation>
    <scope>NUCLEOTIDE SEQUENCE [LARGE SCALE GENOMIC DNA]</scope>
    <source>
        <strain evidence="5 6">YSFL</strain>
    </source>
</reference>
<organism evidence="5 6">
    <name type="scientific">Cytospora chrysosperma</name>
    <name type="common">Cytospora canker fungus</name>
    <name type="synonym">Sphaeria chrysosperma</name>
    <dbReference type="NCBI Taxonomy" id="252740"/>
    <lineage>
        <taxon>Eukaryota</taxon>
        <taxon>Fungi</taxon>
        <taxon>Dikarya</taxon>
        <taxon>Ascomycota</taxon>
        <taxon>Pezizomycotina</taxon>
        <taxon>Sordariomycetes</taxon>
        <taxon>Sordariomycetidae</taxon>
        <taxon>Diaporthales</taxon>
        <taxon>Cytosporaceae</taxon>
        <taxon>Cytospora</taxon>
    </lineage>
</organism>
<evidence type="ECO:0000256" key="3">
    <source>
        <dbReference type="PROSITE-ProRule" id="PRU00023"/>
    </source>
</evidence>
<evidence type="ECO:0000256" key="1">
    <source>
        <dbReference type="ARBA" id="ARBA00022737"/>
    </source>
</evidence>
<evidence type="ECO:0000256" key="4">
    <source>
        <dbReference type="SAM" id="MobiDB-lite"/>
    </source>
</evidence>
<keyword evidence="1" id="KW-0677">Repeat</keyword>
<evidence type="ECO:0000313" key="6">
    <source>
        <dbReference type="Proteomes" id="UP000284375"/>
    </source>
</evidence>
<dbReference type="EMBL" id="LJZO01000021">
    <property type="protein sequence ID" value="ROV96183.1"/>
    <property type="molecule type" value="Genomic_DNA"/>
</dbReference>
<dbReference type="PANTHER" id="PTHR24198">
    <property type="entry name" value="ANKYRIN REPEAT AND PROTEIN KINASE DOMAIN-CONTAINING PROTEIN"/>
    <property type="match status" value="1"/>
</dbReference>
<name>A0A423VYS2_CYTCH</name>
<dbReference type="Gene3D" id="1.25.40.20">
    <property type="entry name" value="Ankyrin repeat-containing domain"/>
    <property type="match status" value="2"/>
</dbReference>
<dbReference type="PROSITE" id="PS50088">
    <property type="entry name" value="ANK_REPEAT"/>
    <property type="match status" value="2"/>
</dbReference>
<dbReference type="InterPro" id="IPR036770">
    <property type="entry name" value="Ankyrin_rpt-contain_sf"/>
</dbReference>
<evidence type="ECO:0000256" key="2">
    <source>
        <dbReference type="ARBA" id="ARBA00023043"/>
    </source>
</evidence>
<dbReference type="Proteomes" id="UP000284375">
    <property type="component" value="Unassembled WGS sequence"/>
</dbReference>
<keyword evidence="2 3" id="KW-0040">ANK repeat</keyword>
<evidence type="ECO:0000313" key="5">
    <source>
        <dbReference type="EMBL" id="ROV96183.1"/>
    </source>
</evidence>
<sequence length="604" mass="67753">MSDISPSSTSPAAATGVSFQTLFIRTSDAPPDQDAPNGTEEDGGDDEKSLPVDRPLQLVSQPGEGAKSSPHPRWELIDDLFEAIQNAQLDKMDRILKNKPKLLNEENHPENKMTAQECLNRNKLGNLLTQDILRRQQHKEPNMRVEWFGSQHPLHVACVFGKIEPVRMLLNWTDPSIPIDINVTNGSKETPLGIACRAAHLDIAKLLLEKSKTLDESQKIKVALKDDLGHTPIHYLAGQGIYPLWPQGRKPTDAALKEVVRLMLEASNQGGNPTKEQFGRFCMEVAASQGSTSLMGILLDLTEDSKNLQDEDGWTPLHFGAAVGHAGIVNMLLEREADPSIETKIPGPHNAAGLARYYGEYAISAHIQEYLHQRKFEDSHDKGLDLKAWTWHGKPKEQDQVTDLLVTAFPQRWDSETKDNFSEQALRSLVKPNTGAAVDPKVLFHQIVQKSMDYNPSIKVGDDTLTYLEVFSEEILRIEQQVEDCYVEFKNSLGKSEVNFTKLSNKATQCLLHINDVLHEVGMVKQVLERRSTVWEIMHKMPPKGREKYQSNPAPVKCDWTKDPCDAARVRDTLCEGTDRIENDAQIVQAKVRPIFLYKLAGVY</sequence>
<comment type="caution">
    <text evidence="5">The sequence shown here is derived from an EMBL/GenBank/DDBJ whole genome shotgun (WGS) entry which is preliminary data.</text>
</comment>
<dbReference type="STRING" id="252740.A0A423VYS2"/>
<feature type="region of interest" description="Disordered" evidence="4">
    <location>
        <begin position="1"/>
        <end position="51"/>
    </location>
</feature>
<keyword evidence="6" id="KW-1185">Reference proteome</keyword>
<dbReference type="OrthoDB" id="5245317at2759"/>
<feature type="compositionally biased region" description="Low complexity" evidence="4">
    <location>
        <begin position="1"/>
        <end position="15"/>
    </location>
</feature>
<dbReference type="PANTHER" id="PTHR24198:SF165">
    <property type="entry name" value="ANKYRIN REPEAT-CONTAINING PROTEIN-RELATED"/>
    <property type="match status" value="1"/>
</dbReference>
<feature type="repeat" description="ANK" evidence="3">
    <location>
        <begin position="312"/>
        <end position="344"/>
    </location>
</feature>
<accession>A0A423VYS2</accession>
<proteinExistence type="predicted"/>
<gene>
    <name evidence="5" type="ORF">VSDG_04976</name>
</gene>
<dbReference type="PROSITE" id="PS50297">
    <property type="entry name" value="ANK_REP_REGION"/>
    <property type="match status" value="1"/>
</dbReference>
<dbReference type="SMART" id="SM00248">
    <property type="entry name" value="ANK"/>
    <property type="match status" value="4"/>
</dbReference>
<dbReference type="SUPFAM" id="SSF48403">
    <property type="entry name" value="Ankyrin repeat"/>
    <property type="match status" value="1"/>
</dbReference>
<dbReference type="Pfam" id="PF12796">
    <property type="entry name" value="Ank_2"/>
    <property type="match status" value="2"/>
</dbReference>
<dbReference type="AlphaFoldDB" id="A0A423VYS2"/>